<comment type="caution">
    <text evidence="9">The sequence shown here is derived from an EMBL/GenBank/DDBJ whole genome shotgun (WGS) entry which is preliminary data.</text>
</comment>
<dbReference type="PROSITE" id="PS51387">
    <property type="entry name" value="FAD_PCMH"/>
    <property type="match status" value="1"/>
</dbReference>
<accession>A0A852WBF9</accession>
<evidence type="ECO:0000256" key="6">
    <source>
        <dbReference type="SAM" id="MobiDB-lite"/>
    </source>
</evidence>
<dbReference type="SMART" id="SM01092">
    <property type="entry name" value="CO_deh_flav_C"/>
    <property type="match status" value="1"/>
</dbReference>
<dbReference type="InterPro" id="IPR016167">
    <property type="entry name" value="FAD-bd_PCMH_sub1"/>
</dbReference>
<dbReference type="InterPro" id="IPR016169">
    <property type="entry name" value="FAD-bd_PCMH_sub2"/>
</dbReference>
<evidence type="ECO:0000256" key="2">
    <source>
        <dbReference type="ARBA" id="ARBA00022723"/>
    </source>
</evidence>
<dbReference type="SUPFAM" id="SSF47741">
    <property type="entry name" value="CO dehydrogenase ISP C-domain like"/>
    <property type="match status" value="1"/>
</dbReference>
<gene>
    <name evidence="9" type="ORF">BJ986_001104</name>
</gene>
<dbReference type="InterPro" id="IPR036010">
    <property type="entry name" value="2Fe-2S_ferredoxin-like_sf"/>
</dbReference>
<evidence type="ECO:0000259" key="8">
    <source>
        <dbReference type="PROSITE" id="PS51387"/>
    </source>
</evidence>
<keyword evidence="5" id="KW-0408">Iron</keyword>
<evidence type="ECO:0000256" key="1">
    <source>
        <dbReference type="ARBA" id="ARBA00022630"/>
    </source>
</evidence>
<evidence type="ECO:0000256" key="3">
    <source>
        <dbReference type="ARBA" id="ARBA00022827"/>
    </source>
</evidence>
<dbReference type="PANTHER" id="PTHR42659">
    <property type="entry name" value="XANTHINE DEHYDROGENASE SUBUNIT C-RELATED"/>
    <property type="match status" value="1"/>
</dbReference>
<dbReference type="PROSITE" id="PS00197">
    <property type="entry name" value="2FE2S_FER_1"/>
    <property type="match status" value="1"/>
</dbReference>
<evidence type="ECO:0000313" key="9">
    <source>
        <dbReference type="EMBL" id="NYG06617.1"/>
    </source>
</evidence>
<reference evidence="9 10" key="1">
    <citation type="submission" date="2020-07" db="EMBL/GenBank/DDBJ databases">
        <title>Sequencing the genomes of 1000 actinobacteria strains.</title>
        <authorList>
            <person name="Klenk H.-P."/>
        </authorList>
    </citation>
    <scope>NUCLEOTIDE SEQUENCE [LARGE SCALE GENOMIC DNA]</scope>
    <source>
        <strain evidence="9 10">DSM 23987</strain>
    </source>
</reference>
<dbReference type="Gene3D" id="3.30.465.10">
    <property type="match status" value="1"/>
</dbReference>
<dbReference type="EC" id="1.17.1.4" evidence="9"/>
<dbReference type="InterPro" id="IPR001041">
    <property type="entry name" value="2Fe-2S_ferredoxin-type"/>
</dbReference>
<dbReference type="GO" id="GO:0046872">
    <property type="term" value="F:metal ion binding"/>
    <property type="evidence" value="ECO:0007669"/>
    <property type="project" value="UniProtKB-KW"/>
</dbReference>
<dbReference type="InterPro" id="IPR005107">
    <property type="entry name" value="CO_DH_flav_C"/>
</dbReference>
<keyword evidence="2" id="KW-0479">Metal-binding</keyword>
<dbReference type="InterPro" id="IPR002888">
    <property type="entry name" value="2Fe-2S-bd"/>
</dbReference>
<sequence>MAAANTHRVSEQGVNGHGVTVNGAPRALDGTDPSTTTLDWLRAQGLTGAKEGCAEGECGACSIMVARPTEGSGTQWTAINACLVPVAALDGQEVVTSEGLGRPDSLHPVQREMAVRGGSQCGYCTPGFVCSMAAEYYREGRCAPSAAPSAAVPDPSQNGHEPAATANAPGRDADSEQPDHEHGPNGFDLHALSGNLCRCTGYRPIRDAAYALRQPAADDPYAARLAAAPPAARATRLDGATGTFARPGDLAEALALLAEHPDAVLVAGSTDWGVEVNLRGARTPFAIGIDRLPELRTLDLGEDSIEIGAALSLSEAEWGLAGRIPLLDQMFPQFASRLIRNGATIGGNLGTGSPIGDTPPALLALEAVVVLASADGEREVPLADYFTGYRQTVKREGELIRAVRIPLPLSEVTAFHKIAKRRFDDISSVAVGFALDLADGVVAKARIGLGGVAATPIRALATEAALEGRAWSAEVVREAAAVMRGEGTPMDDHRASAAYRAATLGTALLKLRAETALQQEVGA</sequence>
<dbReference type="Gene3D" id="3.30.390.50">
    <property type="entry name" value="CO dehydrogenase flavoprotein, C-terminal domain"/>
    <property type="match status" value="1"/>
</dbReference>
<evidence type="ECO:0000259" key="7">
    <source>
        <dbReference type="PROSITE" id="PS51085"/>
    </source>
</evidence>
<feature type="domain" description="2Fe-2S ferredoxin-type" evidence="7">
    <location>
        <begin position="17"/>
        <end position="100"/>
    </location>
</feature>
<dbReference type="RefSeq" id="WP_179421074.1">
    <property type="nucleotide sequence ID" value="NZ_JACCAB010000001.1"/>
</dbReference>
<keyword evidence="3" id="KW-0274">FAD</keyword>
<dbReference type="Gene3D" id="3.30.43.10">
    <property type="entry name" value="Uridine Diphospho-n-acetylenolpyruvylglucosamine Reductase, domain 2"/>
    <property type="match status" value="1"/>
</dbReference>
<dbReference type="Pfam" id="PF03450">
    <property type="entry name" value="CO_deh_flav_C"/>
    <property type="match status" value="1"/>
</dbReference>
<proteinExistence type="predicted"/>
<keyword evidence="4 9" id="KW-0560">Oxidoreductase</keyword>
<dbReference type="Proteomes" id="UP000573599">
    <property type="component" value="Unassembled WGS sequence"/>
</dbReference>
<dbReference type="InterPro" id="IPR036884">
    <property type="entry name" value="2Fe-2S-bd_dom_sf"/>
</dbReference>
<dbReference type="GO" id="GO:0051537">
    <property type="term" value="F:2 iron, 2 sulfur cluster binding"/>
    <property type="evidence" value="ECO:0007669"/>
    <property type="project" value="InterPro"/>
</dbReference>
<feature type="region of interest" description="Disordered" evidence="6">
    <location>
        <begin position="1"/>
        <end position="35"/>
    </location>
</feature>
<dbReference type="InterPro" id="IPR002346">
    <property type="entry name" value="Mopterin_DH_FAD-bd"/>
</dbReference>
<dbReference type="Pfam" id="PF01799">
    <property type="entry name" value="Fer2_2"/>
    <property type="match status" value="1"/>
</dbReference>
<dbReference type="InterPro" id="IPR051312">
    <property type="entry name" value="Diverse_Substr_Oxidored"/>
</dbReference>
<dbReference type="Gene3D" id="1.10.150.120">
    <property type="entry name" value="[2Fe-2S]-binding domain"/>
    <property type="match status" value="1"/>
</dbReference>
<feature type="region of interest" description="Disordered" evidence="6">
    <location>
        <begin position="145"/>
        <end position="187"/>
    </location>
</feature>
<dbReference type="InterPro" id="IPR036683">
    <property type="entry name" value="CO_DH_flav_C_dom_sf"/>
</dbReference>
<feature type="compositionally biased region" description="Low complexity" evidence="6">
    <location>
        <begin position="145"/>
        <end position="156"/>
    </location>
</feature>
<keyword evidence="10" id="KW-1185">Reference proteome</keyword>
<dbReference type="GO" id="GO:0004854">
    <property type="term" value="F:xanthine dehydrogenase activity"/>
    <property type="evidence" value="ECO:0007669"/>
    <property type="project" value="UniProtKB-EC"/>
</dbReference>
<evidence type="ECO:0000313" key="10">
    <source>
        <dbReference type="Proteomes" id="UP000573599"/>
    </source>
</evidence>
<dbReference type="SUPFAM" id="SSF55447">
    <property type="entry name" value="CO dehydrogenase flavoprotein C-terminal domain-like"/>
    <property type="match status" value="1"/>
</dbReference>
<dbReference type="PROSITE" id="PS51085">
    <property type="entry name" value="2FE2S_FER_2"/>
    <property type="match status" value="1"/>
</dbReference>
<organism evidence="9 10">
    <name type="scientific">Pedococcus badiiscoriae</name>
    <dbReference type="NCBI Taxonomy" id="642776"/>
    <lineage>
        <taxon>Bacteria</taxon>
        <taxon>Bacillati</taxon>
        <taxon>Actinomycetota</taxon>
        <taxon>Actinomycetes</taxon>
        <taxon>Micrococcales</taxon>
        <taxon>Intrasporangiaceae</taxon>
        <taxon>Pedococcus</taxon>
    </lineage>
</organism>
<dbReference type="PIRSF" id="PIRSF036557">
    <property type="entry name" value="XdhA_RC"/>
    <property type="match status" value="1"/>
</dbReference>
<keyword evidence="1" id="KW-0285">Flavoprotein</keyword>
<dbReference type="Pfam" id="PF00941">
    <property type="entry name" value="FAD_binding_5"/>
    <property type="match status" value="1"/>
</dbReference>
<dbReference type="Pfam" id="PF00111">
    <property type="entry name" value="Fer2"/>
    <property type="match status" value="1"/>
</dbReference>
<name>A0A852WBF9_9MICO</name>
<dbReference type="InterPro" id="IPR036318">
    <property type="entry name" value="FAD-bd_PCMH-like_sf"/>
</dbReference>
<protein>
    <submittedName>
        <fullName evidence="9">Xanthine dehydrogenase small subunit</fullName>
        <ecNumber evidence="9">1.17.1.4</ecNumber>
    </submittedName>
</protein>
<dbReference type="InterPro" id="IPR016166">
    <property type="entry name" value="FAD-bd_PCMH"/>
</dbReference>
<dbReference type="InterPro" id="IPR012175">
    <property type="entry name" value="Xanth_DH_ssu_bac"/>
</dbReference>
<evidence type="ECO:0000256" key="5">
    <source>
        <dbReference type="ARBA" id="ARBA00023004"/>
    </source>
</evidence>
<dbReference type="EMBL" id="JACCAB010000001">
    <property type="protein sequence ID" value="NYG06617.1"/>
    <property type="molecule type" value="Genomic_DNA"/>
</dbReference>
<feature type="compositionally biased region" description="Basic and acidic residues" evidence="6">
    <location>
        <begin position="171"/>
        <end position="183"/>
    </location>
</feature>
<evidence type="ECO:0000256" key="4">
    <source>
        <dbReference type="ARBA" id="ARBA00023002"/>
    </source>
</evidence>
<dbReference type="GO" id="GO:0071949">
    <property type="term" value="F:FAD binding"/>
    <property type="evidence" value="ECO:0007669"/>
    <property type="project" value="InterPro"/>
</dbReference>
<dbReference type="PANTHER" id="PTHR42659:SF2">
    <property type="entry name" value="XANTHINE DEHYDROGENASE SUBUNIT C-RELATED"/>
    <property type="match status" value="1"/>
</dbReference>
<dbReference type="Gene3D" id="3.10.20.30">
    <property type="match status" value="1"/>
</dbReference>
<dbReference type="SUPFAM" id="SSF54292">
    <property type="entry name" value="2Fe-2S ferredoxin-like"/>
    <property type="match status" value="1"/>
</dbReference>
<dbReference type="SUPFAM" id="SSF56176">
    <property type="entry name" value="FAD-binding/transporter-associated domain-like"/>
    <property type="match status" value="1"/>
</dbReference>
<dbReference type="AlphaFoldDB" id="A0A852WBF9"/>
<feature type="domain" description="FAD-binding PCMH-type" evidence="8">
    <location>
        <begin position="237"/>
        <end position="410"/>
    </location>
</feature>
<dbReference type="InterPro" id="IPR012675">
    <property type="entry name" value="Beta-grasp_dom_sf"/>
</dbReference>
<dbReference type="InterPro" id="IPR006058">
    <property type="entry name" value="2Fe2S_fd_BS"/>
</dbReference>